<dbReference type="InterPro" id="IPR001128">
    <property type="entry name" value="Cyt_P450"/>
</dbReference>
<comment type="similarity">
    <text evidence="2 8">Belongs to the cytochrome P450 family.</text>
</comment>
<comment type="caution">
    <text evidence="9">The sequence shown here is derived from an EMBL/GenBank/DDBJ whole genome shotgun (WGS) entry which is preliminary data.</text>
</comment>
<dbReference type="PANTHER" id="PTHR46696:SF4">
    <property type="entry name" value="BIOTIN BIOSYNTHESIS CYTOCHROME P450"/>
    <property type="match status" value="1"/>
</dbReference>
<keyword evidence="10" id="KW-1185">Reference proteome</keyword>
<dbReference type="RefSeq" id="WP_046181746.1">
    <property type="nucleotide sequence ID" value="NZ_JACKSS010000099.1"/>
</dbReference>
<evidence type="ECO:0000256" key="2">
    <source>
        <dbReference type="ARBA" id="ARBA00010617"/>
    </source>
</evidence>
<dbReference type="Gene3D" id="1.10.630.10">
    <property type="entry name" value="Cytochrome P450"/>
    <property type="match status" value="1"/>
</dbReference>
<keyword evidence="4 8" id="KW-0479">Metal-binding</keyword>
<dbReference type="EMBL" id="LQPH01000081">
    <property type="protein sequence ID" value="ORW27101.1"/>
    <property type="molecule type" value="Genomic_DNA"/>
</dbReference>
<dbReference type="PRINTS" id="PR00359">
    <property type="entry name" value="BP450"/>
</dbReference>
<dbReference type="InterPro" id="IPR036396">
    <property type="entry name" value="Cyt_P450_sf"/>
</dbReference>
<dbReference type="PROSITE" id="PS00086">
    <property type="entry name" value="CYTOCHROME_P450"/>
    <property type="match status" value="1"/>
</dbReference>
<evidence type="ECO:0000256" key="7">
    <source>
        <dbReference type="ARBA" id="ARBA00023033"/>
    </source>
</evidence>
<dbReference type="SUPFAM" id="SSF48264">
    <property type="entry name" value="Cytochrome P450"/>
    <property type="match status" value="1"/>
</dbReference>
<sequence>MSDFDSNQFFSDESLVTDPYPYYAEQRAQCPARFDQQQGILAVTGYDAAVEVYRDAESFSACNAVIGPFAGLPFQPSGDDITEQIVQHRSEMPFSDFLGTLDPPDHTRVRALLSKLMTPRRLKENESFMWTLVDRTLDTFVEAGHCEFFRQYAQPLSLLVIADLLGVPAEDHEDFLSALAAQHNDMGETQTVPHNPLEFLEQKFATYIEDRRREPRSDVLTSLALAKYPDESTPEVIDVVRLAAFLFAAGQETTSKMLTFAVQVLGERPDLQQRLREDPSLIPNFIEETLRMESPIKSHFRLASKTTTIGGVPTQAGTTIMLFPGAFNRDPARFENPDEFRVDRSNVREQIAFGRGIHTCPGAPLSRAEGLISLERILARMADIKISEAHHGPADARRYGYDPSFMMRGLTELHIEFTPIT</sequence>
<evidence type="ECO:0000256" key="8">
    <source>
        <dbReference type="RuleBase" id="RU000461"/>
    </source>
</evidence>
<dbReference type="PANTHER" id="PTHR46696">
    <property type="entry name" value="P450, PUTATIVE (EUROFUNG)-RELATED"/>
    <property type="match status" value="1"/>
</dbReference>
<dbReference type="GO" id="GO:0008395">
    <property type="term" value="F:steroid hydroxylase activity"/>
    <property type="evidence" value="ECO:0007669"/>
    <property type="project" value="TreeGrafter"/>
</dbReference>
<evidence type="ECO:0000256" key="3">
    <source>
        <dbReference type="ARBA" id="ARBA00022617"/>
    </source>
</evidence>
<evidence type="ECO:0000256" key="6">
    <source>
        <dbReference type="ARBA" id="ARBA00023004"/>
    </source>
</evidence>
<dbReference type="InterPro" id="IPR002397">
    <property type="entry name" value="Cyt_P450_B"/>
</dbReference>
<dbReference type="OrthoDB" id="502624at2"/>
<dbReference type="GO" id="GO:0020037">
    <property type="term" value="F:heme binding"/>
    <property type="evidence" value="ECO:0007669"/>
    <property type="project" value="InterPro"/>
</dbReference>
<keyword evidence="5 8" id="KW-0560">Oxidoreductase</keyword>
<gene>
    <name evidence="9" type="ORF">AWC17_29560</name>
</gene>
<dbReference type="AlphaFoldDB" id="A0A0F5NIQ9"/>
<evidence type="ECO:0000256" key="1">
    <source>
        <dbReference type="ARBA" id="ARBA00001971"/>
    </source>
</evidence>
<dbReference type="Pfam" id="PF00067">
    <property type="entry name" value="p450"/>
    <property type="match status" value="1"/>
</dbReference>
<dbReference type="Proteomes" id="UP000193781">
    <property type="component" value="Unassembled WGS sequence"/>
</dbReference>
<evidence type="ECO:0000313" key="9">
    <source>
        <dbReference type="EMBL" id="ORW27101.1"/>
    </source>
</evidence>
<accession>A0A0F5NIQ9</accession>
<dbReference type="GO" id="GO:0006707">
    <property type="term" value="P:cholesterol catabolic process"/>
    <property type="evidence" value="ECO:0007669"/>
    <property type="project" value="TreeGrafter"/>
</dbReference>
<keyword evidence="3 8" id="KW-0349">Heme</keyword>
<dbReference type="PRINTS" id="PR00385">
    <property type="entry name" value="P450"/>
</dbReference>
<keyword evidence="7 8" id="KW-0503">Monooxygenase</keyword>
<name>A0A0F5NIQ9_9MYCO</name>
<evidence type="ECO:0000313" key="10">
    <source>
        <dbReference type="Proteomes" id="UP000193781"/>
    </source>
</evidence>
<evidence type="ECO:0000256" key="5">
    <source>
        <dbReference type="ARBA" id="ARBA00023002"/>
    </source>
</evidence>
<evidence type="ECO:0000256" key="4">
    <source>
        <dbReference type="ARBA" id="ARBA00022723"/>
    </source>
</evidence>
<keyword evidence="6 8" id="KW-0408">Iron</keyword>
<reference evidence="9 10" key="1">
    <citation type="submission" date="2016-01" db="EMBL/GenBank/DDBJ databases">
        <title>The new phylogeny of the genus Mycobacterium.</title>
        <authorList>
            <person name="Tarcisio F."/>
            <person name="Conor M."/>
            <person name="Antonella G."/>
            <person name="Elisabetta G."/>
            <person name="Giulia F.S."/>
            <person name="Sara T."/>
            <person name="Anna F."/>
            <person name="Clotilde B."/>
            <person name="Roberto B."/>
            <person name="Veronica D.S."/>
            <person name="Fabio R."/>
            <person name="Monica P."/>
            <person name="Olivier J."/>
            <person name="Enrico T."/>
            <person name="Nicola S."/>
        </authorList>
    </citation>
    <scope>NUCLEOTIDE SEQUENCE [LARGE SCALE GENOMIC DNA]</scope>
    <source>
        <strain evidence="9 10">DSM 44803</strain>
    </source>
</reference>
<dbReference type="InterPro" id="IPR017972">
    <property type="entry name" value="Cyt_P450_CS"/>
</dbReference>
<proteinExistence type="inferred from homology"/>
<dbReference type="GO" id="GO:0005506">
    <property type="term" value="F:iron ion binding"/>
    <property type="evidence" value="ECO:0007669"/>
    <property type="project" value="InterPro"/>
</dbReference>
<comment type="cofactor">
    <cofactor evidence="1">
        <name>heme</name>
        <dbReference type="ChEBI" id="CHEBI:30413"/>
    </cofactor>
</comment>
<dbReference type="STRING" id="244292.ABW17_02455"/>
<dbReference type="GO" id="GO:0036199">
    <property type="term" value="F:cholest-4-en-3-one 26-monooxygenase activity"/>
    <property type="evidence" value="ECO:0007669"/>
    <property type="project" value="TreeGrafter"/>
</dbReference>
<organism evidence="9 10">
    <name type="scientific">Mycobacterium nebraskense</name>
    <dbReference type="NCBI Taxonomy" id="244292"/>
    <lineage>
        <taxon>Bacteria</taxon>
        <taxon>Bacillati</taxon>
        <taxon>Actinomycetota</taxon>
        <taxon>Actinomycetes</taxon>
        <taxon>Mycobacteriales</taxon>
        <taxon>Mycobacteriaceae</taxon>
        <taxon>Mycobacterium</taxon>
    </lineage>
</organism>
<protein>
    <submittedName>
        <fullName evidence="9">Cytochrome</fullName>
    </submittedName>
</protein>